<dbReference type="InterPro" id="IPR019546">
    <property type="entry name" value="TAT_signal_bac_arc"/>
</dbReference>
<name>A0A512AT34_9BACT</name>
<dbReference type="NCBIfam" id="TIGR01409">
    <property type="entry name" value="TAT_signal_seq"/>
    <property type="match status" value="1"/>
</dbReference>
<feature type="chain" id="PRO_5021885038" evidence="1">
    <location>
        <begin position="30"/>
        <end position="65"/>
    </location>
</feature>
<dbReference type="InterPro" id="IPR006311">
    <property type="entry name" value="TAT_signal"/>
</dbReference>
<proteinExistence type="predicted"/>
<evidence type="ECO:0000313" key="2">
    <source>
        <dbReference type="EMBL" id="GEO02875.1"/>
    </source>
</evidence>
<feature type="signal peptide" evidence="1">
    <location>
        <begin position="1"/>
        <end position="29"/>
    </location>
</feature>
<evidence type="ECO:0000256" key="1">
    <source>
        <dbReference type="SAM" id="SignalP"/>
    </source>
</evidence>
<organism evidence="2 3">
    <name type="scientific">Adhaeribacter aerolatus</name>
    <dbReference type="NCBI Taxonomy" id="670289"/>
    <lineage>
        <taxon>Bacteria</taxon>
        <taxon>Pseudomonadati</taxon>
        <taxon>Bacteroidota</taxon>
        <taxon>Cytophagia</taxon>
        <taxon>Cytophagales</taxon>
        <taxon>Hymenobacteraceae</taxon>
        <taxon>Adhaeribacter</taxon>
    </lineage>
</organism>
<protein>
    <submittedName>
        <fullName evidence="2">Uncharacterized protein</fullName>
    </submittedName>
</protein>
<sequence>MKENRRDFIRRSASLAAALSVGGVNTAFADTLAQNVKVNSELKSIDKDAGMEMGSAYFYGIEANK</sequence>
<evidence type="ECO:0000313" key="3">
    <source>
        <dbReference type="Proteomes" id="UP000321532"/>
    </source>
</evidence>
<reference evidence="2 3" key="1">
    <citation type="submission" date="2019-07" db="EMBL/GenBank/DDBJ databases">
        <title>Whole genome shotgun sequence of Adhaeribacter aerolatus NBRC 106133.</title>
        <authorList>
            <person name="Hosoyama A."/>
            <person name="Uohara A."/>
            <person name="Ohji S."/>
            <person name="Ichikawa N."/>
        </authorList>
    </citation>
    <scope>NUCLEOTIDE SEQUENCE [LARGE SCALE GENOMIC DNA]</scope>
    <source>
        <strain evidence="2 3">NBRC 106133</strain>
    </source>
</reference>
<dbReference type="PROSITE" id="PS51318">
    <property type="entry name" value="TAT"/>
    <property type="match status" value="1"/>
</dbReference>
<keyword evidence="1" id="KW-0732">Signal</keyword>
<gene>
    <name evidence="2" type="ORF">AAE02nite_05390</name>
</gene>
<accession>A0A512AT34</accession>
<dbReference type="AlphaFoldDB" id="A0A512AT34"/>
<comment type="caution">
    <text evidence="2">The sequence shown here is derived from an EMBL/GenBank/DDBJ whole genome shotgun (WGS) entry which is preliminary data.</text>
</comment>
<dbReference type="RefSeq" id="WP_146894910.1">
    <property type="nucleotide sequence ID" value="NZ_BJYS01000002.1"/>
</dbReference>
<dbReference type="Proteomes" id="UP000321532">
    <property type="component" value="Unassembled WGS sequence"/>
</dbReference>
<keyword evidence="3" id="KW-1185">Reference proteome</keyword>
<dbReference type="EMBL" id="BJYS01000002">
    <property type="protein sequence ID" value="GEO02875.1"/>
    <property type="molecule type" value="Genomic_DNA"/>
</dbReference>